<dbReference type="Gene3D" id="1.25.40.10">
    <property type="entry name" value="Tetratricopeptide repeat domain"/>
    <property type="match status" value="1"/>
</dbReference>
<gene>
    <name evidence="2" type="ORF">GCM10020367_12080</name>
</gene>
<dbReference type="Proteomes" id="UP001499990">
    <property type="component" value="Unassembled WGS sequence"/>
</dbReference>
<dbReference type="InterPro" id="IPR011990">
    <property type="entry name" value="TPR-like_helical_dom_sf"/>
</dbReference>
<evidence type="ECO:0000313" key="2">
    <source>
        <dbReference type="EMBL" id="GAA3369425.1"/>
    </source>
</evidence>
<sequence length="438" mass="47279">MESGIRCGRSIGDHDHREPSMSRQPPDPRDVIAGLLGDDRLLTACAERDMGSVFRLLNGRGVSTRRIAAAVDITQGRLYDYMNGKSRVEKLALFEQIADGFHIPGHLLGLARRPWEPPAAEGRQAMQLPPDGDELAAMGAFRNADRQTGGGRLYGAVVRHLVDRVAPRLVDTVSGPQVFAAAAALTEMAGWMAHDSGQDELAARHFARALPLARTPGDWPLAAHVAASSSHLALQTGDAAGAAQWAQAGLEFARQGPRIPVLSALLHTRQARALAAVAQQAPALRALGEARHDLEASAGVEHPWLSPFDAAALASESALILRDLDRYDEALIQAEQSVALREAGRTRSLALSRITLVGIHVRRGDLDSAVSVGHELLTTSPTLGSVRVVHQLDDLRHLLEPHKEYGPVRDYLGRFEDQRRARMLLLADIITPRGGTPT</sequence>
<proteinExistence type="predicted"/>
<feature type="compositionally biased region" description="Basic and acidic residues" evidence="1">
    <location>
        <begin position="11"/>
        <end position="28"/>
    </location>
</feature>
<evidence type="ECO:0000313" key="3">
    <source>
        <dbReference type="Proteomes" id="UP001499990"/>
    </source>
</evidence>
<feature type="region of interest" description="Disordered" evidence="1">
    <location>
        <begin position="1"/>
        <end position="28"/>
    </location>
</feature>
<keyword evidence="3" id="KW-1185">Reference proteome</keyword>
<dbReference type="SUPFAM" id="SSF48452">
    <property type="entry name" value="TPR-like"/>
    <property type="match status" value="1"/>
</dbReference>
<protein>
    <recommendedName>
        <fullName evidence="4">XRE family transcriptional regulator</fullName>
    </recommendedName>
</protein>
<comment type="caution">
    <text evidence="2">The sequence shown here is derived from an EMBL/GenBank/DDBJ whole genome shotgun (WGS) entry which is preliminary data.</text>
</comment>
<name>A0ABP6S6W1_9ACTN</name>
<evidence type="ECO:0000256" key="1">
    <source>
        <dbReference type="SAM" id="MobiDB-lite"/>
    </source>
</evidence>
<reference evidence="3" key="1">
    <citation type="journal article" date="2019" name="Int. J. Syst. Evol. Microbiol.">
        <title>The Global Catalogue of Microorganisms (GCM) 10K type strain sequencing project: providing services to taxonomists for standard genome sequencing and annotation.</title>
        <authorList>
            <consortium name="The Broad Institute Genomics Platform"/>
            <consortium name="The Broad Institute Genome Sequencing Center for Infectious Disease"/>
            <person name="Wu L."/>
            <person name="Ma J."/>
        </authorList>
    </citation>
    <scope>NUCLEOTIDE SEQUENCE [LARGE SCALE GENOMIC DNA]</scope>
    <source>
        <strain evidence="3">JCM 9651</strain>
    </source>
</reference>
<evidence type="ECO:0008006" key="4">
    <source>
        <dbReference type="Google" id="ProtNLM"/>
    </source>
</evidence>
<dbReference type="EMBL" id="BAAAYL010000001">
    <property type="protein sequence ID" value="GAA3369425.1"/>
    <property type="molecule type" value="Genomic_DNA"/>
</dbReference>
<accession>A0ABP6S6W1</accession>
<organism evidence="2 3">
    <name type="scientific">Streptomyces sannanensis</name>
    <dbReference type="NCBI Taxonomy" id="285536"/>
    <lineage>
        <taxon>Bacteria</taxon>
        <taxon>Bacillati</taxon>
        <taxon>Actinomycetota</taxon>
        <taxon>Actinomycetes</taxon>
        <taxon>Kitasatosporales</taxon>
        <taxon>Streptomycetaceae</taxon>
        <taxon>Streptomyces</taxon>
    </lineage>
</organism>